<evidence type="ECO:0000256" key="8">
    <source>
        <dbReference type="ARBA" id="ARBA00004651"/>
    </source>
</evidence>
<feature type="transmembrane region" description="Helical" evidence="41">
    <location>
        <begin position="87"/>
        <end position="107"/>
    </location>
</feature>
<evidence type="ECO:0000256" key="27">
    <source>
        <dbReference type="ARBA" id="ARBA00023228"/>
    </source>
</evidence>
<evidence type="ECO:0000256" key="14">
    <source>
        <dbReference type="ARBA" id="ARBA00022525"/>
    </source>
</evidence>
<keyword evidence="17" id="KW-0967">Endosome</keyword>
<feature type="transmembrane region" description="Helical" evidence="41">
    <location>
        <begin position="127"/>
        <end position="149"/>
    </location>
</feature>
<evidence type="ECO:0000256" key="19">
    <source>
        <dbReference type="ARBA" id="ARBA00022824"/>
    </source>
</evidence>
<comment type="catalytic activity">
    <reaction evidence="39">
        <text>coproporphyrin III(in) + ATP + H2O = coproporphyrin III(out) + ADP + phosphate + H(+)</text>
        <dbReference type="Rhea" id="RHEA:66664"/>
        <dbReference type="ChEBI" id="CHEBI:15377"/>
        <dbReference type="ChEBI" id="CHEBI:15378"/>
        <dbReference type="ChEBI" id="CHEBI:30616"/>
        <dbReference type="ChEBI" id="CHEBI:43474"/>
        <dbReference type="ChEBI" id="CHEBI:131725"/>
        <dbReference type="ChEBI" id="CHEBI:456216"/>
    </reaction>
    <physiologicalReaction direction="left-to-right" evidence="39">
        <dbReference type="Rhea" id="RHEA:66665"/>
    </physiologicalReaction>
</comment>
<feature type="transmembrane region" description="Helical" evidence="41">
    <location>
        <begin position="546"/>
        <end position="564"/>
    </location>
</feature>
<evidence type="ECO:0000256" key="10">
    <source>
        <dbReference type="ARBA" id="ARBA00004656"/>
    </source>
</evidence>
<dbReference type="Proteomes" id="UP001359485">
    <property type="component" value="Unassembled WGS sequence"/>
</dbReference>
<evidence type="ECO:0000256" key="18">
    <source>
        <dbReference type="ARBA" id="ARBA00022787"/>
    </source>
</evidence>
<evidence type="ECO:0000256" key="40">
    <source>
        <dbReference type="ARBA" id="ARBA00049398"/>
    </source>
</evidence>
<feature type="transmembrane region" description="Helical" evidence="41">
    <location>
        <begin position="576"/>
        <end position="595"/>
    </location>
</feature>
<evidence type="ECO:0000256" key="2">
    <source>
        <dbReference type="ARBA" id="ARBA00004333"/>
    </source>
</evidence>
<comment type="caution">
    <text evidence="44">The sequence shown here is derived from an EMBL/GenBank/DDBJ whole genome shotgun (WGS) entry which is preliminary data.</text>
</comment>
<evidence type="ECO:0000256" key="26">
    <source>
        <dbReference type="ARBA" id="ARBA00023157"/>
    </source>
</evidence>
<dbReference type="PROSITE" id="PS50893">
    <property type="entry name" value="ABC_TRANSPORTER_2"/>
    <property type="match status" value="1"/>
</dbReference>
<evidence type="ECO:0000256" key="31">
    <source>
        <dbReference type="ARBA" id="ARBA00024439"/>
    </source>
</evidence>
<evidence type="ECO:0000256" key="6">
    <source>
        <dbReference type="ARBA" id="ARBA00004477"/>
    </source>
</evidence>
<dbReference type="SUPFAM" id="SSF52540">
    <property type="entry name" value="P-loop containing nucleoside triphosphate hydrolases"/>
    <property type="match status" value="1"/>
</dbReference>
<feature type="transmembrane region" description="Helical" evidence="41">
    <location>
        <begin position="348"/>
        <end position="369"/>
    </location>
</feature>
<keyword evidence="26" id="KW-1015">Disulfide bond</keyword>
<feature type="transmembrane region" description="Helical" evidence="41">
    <location>
        <begin position="155"/>
        <end position="180"/>
    </location>
</feature>
<evidence type="ECO:0000256" key="4">
    <source>
        <dbReference type="ARBA" id="ARBA00004374"/>
    </source>
</evidence>
<keyword evidence="18" id="KW-1000">Mitochondrion outer membrane</keyword>
<proteinExistence type="inferred from homology"/>
<evidence type="ECO:0000256" key="23">
    <source>
        <dbReference type="ARBA" id="ARBA00023034"/>
    </source>
</evidence>
<evidence type="ECO:0000256" key="12">
    <source>
        <dbReference type="ARBA" id="ARBA00022448"/>
    </source>
</evidence>
<dbReference type="InterPro" id="IPR003593">
    <property type="entry name" value="AAA+_ATPase"/>
</dbReference>
<keyword evidence="23" id="KW-0333">Golgi apparatus</keyword>
<evidence type="ECO:0000256" key="41">
    <source>
        <dbReference type="SAM" id="Phobius"/>
    </source>
</evidence>
<evidence type="ECO:0000259" key="42">
    <source>
        <dbReference type="PROSITE" id="PS50893"/>
    </source>
</evidence>
<evidence type="ECO:0000256" key="38">
    <source>
        <dbReference type="ARBA" id="ARBA00048510"/>
    </source>
</evidence>
<evidence type="ECO:0000256" key="34">
    <source>
        <dbReference type="ARBA" id="ARBA00047753"/>
    </source>
</evidence>
<evidence type="ECO:0000256" key="22">
    <source>
        <dbReference type="ARBA" id="ARBA00022989"/>
    </source>
</evidence>
<evidence type="ECO:0000256" key="17">
    <source>
        <dbReference type="ARBA" id="ARBA00022753"/>
    </source>
</evidence>
<dbReference type="Gene3D" id="3.40.50.300">
    <property type="entry name" value="P-loop containing nucleotide triphosphate hydrolases"/>
    <property type="match status" value="1"/>
</dbReference>
<evidence type="ECO:0000256" key="3">
    <source>
        <dbReference type="ARBA" id="ARBA00004337"/>
    </source>
</evidence>
<keyword evidence="25 41" id="KW-0472">Membrane</keyword>
<feature type="transmembrane region" description="Helical" evidence="41">
    <location>
        <begin position="307"/>
        <end position="328"/>
    </location>
</feature>
<name>A0ABR1B4H2_POLSC</name>
<evidence type="ECO:0000256" key="7">
    <source>
        <dbReference type="ARBA" id="ARBA00004550"/>
    </source>
</evidence>
<dbReference type="InterPro" id="IPR027417">
    <property type="entry name" value="P-loop_NTPase"/>
</dbReference>
<evidence type="ECO:0000256" key="11">
    <source>
        <dbReference type="ARBA" id="ARBA00011738"/>
    </source>
</evidence>
<keyword evidence="24" id="KW-0496">Mitochondrion</keyword>
<dbReference type="PROSITE" id="PS00211">
    <property type="entry name" value="ABC_TRANSPORTER_1"/>
    <property type="match status" value="1"/>
</dbReference>
<keyword evidence="45" id="KW-1185">Reference proteome</keyword>
<gene>
    <name evidence="44" type="ORF">RUM44_000099</name>
</gene>
<evidence type="ECO:0000256" key="37">
    <source>
        <dbReference type="ARBA" id="ARBA00048455"/>
    </source>
</evidence>
<evidence type="ECO:0000256" key="28">
    <source>
        <dbReference type="ARBA" id="ARBA00024320"/>
    </source>
</evidence>
<comment type="catalytic activity">
    <reaction evidence="34">
        <text>coproporphyrinogen III(in) + ATP + H2O = coproporphyrinogen III(out) + ADP + phosphate + H(+)</text>
        <dbReference type="Rhea" id="RHEA:66680"/>
        <dbReference type="ChEBI" id="CHEBI:15377"/>
        <dbReference type="ChEBI" id="CHEBI:15378"/>
        <dbReference type="ChEBI" id="CHEBI:30616"/>
        <dbReference type="ChEBI" id="CHEBI:43474"/>
        <dbReference type="ChEBI" id="CHEBI:57309"/>
        <dbReference type="ChEBI" id="CHEBI:456216"/>
    </reaction>
    <physiologicalReaction direction="left-to-right" evidence="34">
        <dbReference type="Rhea" id="RHEA:66681"/>
    </physiologicalReaction>
</comment>
<evidence type="ECO:0000256" key="24">
    <source>
        <dbReference type="ARBA" id="ARBA00023128"/>
    </source>
</evidence>
<dbReference type="InterPro" id="IPR036640">
    <property type="entry name" value="ABC1_TM_sf"/>
</dbReference>
<evidence type="ECO:0000256" key="39">
    <source>
        <dbReference type="ARBA" id="ARBA00048636"/>
    </source>
</evidence>
<evidence type="ECO:0000256" key="15">
    <source>
        <dbReference type="ARBA" id="ARBA00022692"/>
    </source>
</evidence>
<keyword evidence="21" id="KW-1278">Translocase</keyword>
<dbReference type="CDD" id="cd03253">
    <property type="entry name" value="ABCC_ATM1_transporter"/>
    <property type="match status" value="1"/>
</dbReference>
<feature type="transmembrane region" description="Helical" evidence="41">
    <location>
        <begin position="454"/>
        <end position="475"/>
    </location>
</feature>
<dbReference type="Gene3D" id="1.20.1560.10">
    <property type="entry name" value="ABC transporter type 1, transmembrane domain"/>
    <property type="match status" value="1"/>
</dbReference>
<dbReference type="InterPro" id="IPR032410">
    <property type="entry name" value="ABCB6_N"/>
</dbReference>
<evidence type="ECO:0000313" key="45">
    <source>
        <dbReference type="Proteomes" id="UP001359485"/>
    </source>
</evidence>
<dbReference type="Pfam" id="PF00664">
    <property type="entry name" value="ABC_membrane"/>
    <property type="match status" value="1"/>
</dbReference>
<keyword evidence="12" id="KW-0813">Transport</keyword>
<evidence type="ECO:0000256" key="30">
    <source>
        <dbReference type="ARBA" id="ARBA00024385"/>
    </source>
</evidence>
<keyword evidence="16" id="KW-0547">Nucleotide-binding</keyword>
<reference evidence="44 45" key="1">
    <citation type="submission" date="2023-09" db="EMBL/GenBank/DDBJ databases">
        <title>Genomes of two closely related lineages of the louse Polyplax serrata with different host specificities.</title>
        <authorList>
            <person name="Martinu J."/>
            <person name="Tarabai H."/>
            <person name="Stefka J."/>
            <person name="Hypsa V."/>
        </authorList>
    </citation>
    <scope>NUCLEOTIDE SEQUENCE [LARGE SCALE GENOMIC DNA]</scope>
    <source>
        <strain evidence="44">98ZLc_SE</strain>
    </source>
</reference>
<feature type="domain" description="ABC transmembrane type-1" evidence="43">
    <location>
        <begin position="310"/>
        <end position="600"/>
    </location>
</feature>
<dbReference type="PANTHER" id="PTHR24221:SF654">
    <property type="entry name" value="ATP-BINDING CASSETTE SUB-FAMILY B MEMBER 6"/>
    <property type="match status" value="1"/>
</dbReference>
<dbReference type="PANTHER" id="PTHR24221">
    <property type="entry name" value="ATP-BINDING CASSETTE SUB-FAMILY B"/>
    <property type="match status" value="1"/>
</dbReference>
<feature type="domain" description="ABC transporter" evidence="42">
    <location>
        <begin position="634"/>
        <end position="868"/>
    </location>
</feature>
<comment type="similarity">
    <text evidence="29">Belongs to the ABC transporter superfamily. ABCB family. Heavy Metal importer (TC 3.A.1.210) subfamily.</text>
</comment>
<evidence type="ECO:0000256" key="36">
    <source>
        <dbReference type="ARBA" id="ARBA00048309"/>
    </source>
</evidence>
<evidence type="ECO:0000259" key="43">
    <source>
        <dbReference type="PROSITE" id="PS50929"/>
    </source>
</evidence>
<evidence type="ECO:0000256" key="16">
    <source>
        <dbReference type="ARBA" id="ARBA00022741"/>
    </source>
</evidence>
<evidence type="ECO:0000256" key="9">
    <source>
        <dbReference type="ARBA" id="ARBA00004653"/>
    </source>
</evidence>
<dbReference type="InterPro" id="IPR039421">
    <property type="entry name" value="Type_1_exporter"/>
</dbReference>
<dbReference type="SUPFAM" id="SSF90123">
    <property type="entry name" value="ABC transporter transmembrane region"/>
    <property type="match status" value="1"/>
</dbReference>
<evidence type="ECO:0000256" key="13">
    <source>
        <dbReference type="ARBA" id="ARBA00022475"/>
    </source>
</evidence>
<evidence type="ECO:0000256" key="1">
    <source>
        <dbReference type="ARBA" id="ARBA00004146"/>
    </source>
</evidence>
<keyword evidence="22 41" id="KW-1133">Transmembrane helix</keyword>
<comment type="catalytic activity">
    <reaction evidence="38">
        <text>uroporphyrin III(in) + ATP + H2O = uroporphyrin III(out) + ADP + phosphate + H(+)</text>
        <dbReference type="Rhea" id="RHEA:66776"/>
        <dbReference type="ChEBI" id="CHEBI:15377"/>
        <dbReference type="ChEBI" id="CHEBI:15378"/>
        <dbReference type="ChEBI" id="CHEBI:30616"/>
        <dbReference type="ChEBI" id="CHEBI:43474"/>
        <dbReference type="ChEBI" id="CHEBI:167479"/>
        <dbReference type="ChEBI" id="CHEBI:456216"/>
    </reaction>
    <physiologicalReaction direction="left-to-right" evidence="38">
        <dbReference type="Rhea" id="RHEA:66777"/>
    </physiologicalReaction>
</comment>
<dbReference type="SMART" id="SM00382">
    <property type="entry name" value="AAA"/>
    <property type="match status" value="1"/>
</dbReference>
<comment type="catalytic activity">
    <reaction evidence="40">
        <text>coproporphyrin I(in) + ATP + H2O = coproporphyrin I(out) + ADP + phosphate + H(+)</text>
        <dbReference type="Rhea" id="RHEA:66768"/>
        <dbReference type="ChEBI" id="CHEBI:15377"/>
        <dbReference type="ChEBI" id="CHEBI:15378"/>
        <dbReference type="ChEBI" id="CHEBI:30616"/>
        <dbReference type="ChEBI" id="CHEBI:43474"/>
        <dbReference type="ChEBI" id="CHEBI:167478"/>
        <dbReference type="ChEBI" id="CHEBI:456216"/>
    </reaction>
    <physiologicalReaction direction="left-to-right" evidence="40">
        <dbReference type="Rhea" id="RHEA:66769"/>
    </physiologicalReaction>
</comment>
<keyword evidence="19" id="KW-0256">Endoplasmic reticulum</keyword>
<dbReference type="Pfam" id="PF00005">
    <property type="entry name" value="ABC_tran"/>
    <property type="match status" value="1"/>
</dbReference>
<keyword evidence="20" id="KW-0067">ATP-binding</keyword>
<keyword evidence="13" id="KW-1003">Cell membrane</keyword>
<evidence type="ECO:0000256" key="20">
    <source>
        <dbReference type="ARBA" id="ARBA00022840"/>
    </source>
</evidence>
<evidence type="ECO:0000256" key="25">
    <source>
        <dbReference type="ARBA" id="ARBA00023136"/>
    </source>
</evidence>
<dbReference type="InterPro" id="IPR017871">
    <property type="entry name" value="ABC_transporter-like_CS"/>
</dbReference>
<evidence type="ECO:0000256" key="35">
    <source>
        <dbReference type="ARBA" id="ARBA00047789"/>
    </source>
</evidence>
<feature type="transmembrane region" description="Helical" evidence="41">
    <location>
        <begin position="426"/>
        <end position="448"/>
    </location>
</feature>
<evidence type="ECO:0000256" key="21">
    <source>
        <dbReference type="ARBA" id="ARBA00022967"/>
    </source>
</evidence>
<comment type="catalytic activity">
    <reaction evidence="36">
        <text>protoporphyrin IX(in) + ATP + H2O = protoporphyrin IX(out) + ADP + phosphate + H(+)</text>
        <dbReference type="Rhea" id="RHEA:61336"/>
        <dbReference type="ChEBI" id="CHEBI:15377"/>
        <dbReference type="ChEBI" id="CHEBI:15378"/>
        <dbReference type="ChEBI" id="CHEBI:30616"/>
        <dbReference type="ChEBI" id="CHEBI:43474"/>
        <dbReference type="ChEBI" id="CHEBI:57306"/>
        <dbReference type="ChEBI" id="CHEBI:456216"/>
    </reaction>
    <physiologicalReaction direction="left-to-right" evidence="36">
        <dbReference type="Rhea" id="RHEA:61337"/>
    </physiologicalReaction>
</comment>
<dbReference type="EMBL" id="JAWJWF010000003">
    <property type="protein sequence ID" value="KAK6634852.1"/>
    <property type="molecule type" value="Genomic_DNA"/>
</dbReference>
<protein>
    <recommendedName>
        <fullName evidence="31">ATP-binding cassette sub-family B member 6</fullName>
        <ecNumber evidence="30">7.6.2.5</ecNumber>
    </recommendedName>
    <alternativeName>
        <fullName evidence="32">ABC-type heme transporter ABCB6</fullName>
    </alternativeName>
</protein>
<keyword evidence="27" id="KW-0458">Lysosome</keyword>
<organism evidence="44 45">
    <name type="scientific">Polyplax serrata</name>
    <name type="common">Common mouse louse</name>
    <dbReference type="NCBI Taxonomy" id="468196"/>
    <lineage>
        <taxon>Eukaryota</taxon>
        <taxon>Metazoa</taxon>
        <taxon>Ecdysozoa</taxon>
        <taxon>Arthropoda</taxon>
        <taxon>Hexapoda</taxon>
        <taxon>Insecta</taxon>
        <taxon>Pterygota</taxon>
        <taxon>Neoptera</taxon>
        <taxon>Paraneoptera</taxon>
        <taxon>Psocodea</taxon>
        <taxon>Troctomorpha</taxon>
        <taxon>Phthiraptera</taxon>
        <taxon>Anoplura</taxon>
        <taxon>Polyplacidae</taxon>
        <taxon>Polyplax</taxon>
    </lineage>
</organism>
<evidence type="ECO:0000256" key="5">
    <source>
        <dbReference type="ARBA" id="ARBA00004414"/>
    </source>
</evidence>
<evidence type="ECO:0000256" key="32">
    <source>
        <dbReference type="ARBA" id="ARBA00031413"/>
    </source>
</evidence>
<keyword evidence="14" id="KW-0964">Secreted</keyword>
<keyword evidence="15 41" id="KW-0812">Transmembrane</keyword>
<sequence length="880" mass="100739">MAVVSRGAGTRRILPQMFCSMRTSVGERRVVSGFRTSSAVVWKIFQLKKAGSPNTPRLFKMLFCPKNDTLFPAWSNHGISLCFMETISISIIGLFMVVFGSGQMIVYRKYSTRLLSLPLRRKKLYNVQIFITFLLPLVTMLRFLLEAFLLKTRVIYGYMVLELLVSLFIYPFSFALVYAERHYQLPSVPSKGHGFVLLLFWTMVFVSENLSLMNIKKPEWWFHGKTLSDKVEVSFFITRYLSCLLLFVLGLRAPGIPSTRDYMDLNHSNVPQDRDSVSRGSTWRNFFKKVRILAPFLWPKKDVLLQFRVFVCFLLLACGRAVNLYVPIYSKLIVDSMTLIPLQFRWDYVVIYVFFKFLQGGGTGGMGVLNNLRSFLWVRIQQYTTREVEVDLFRHIHTLSLRWHLSRKTGEVTRMMDRGTDSINNILSYVLFSIAPCIVDIFIAVLYFVTYFNFYFGIIVFVTMAFYLAATIVVTEWRTKFQRAMNLADNATKAKCTDSLLNYETVKYYGAEDFEVDNYKKAVLHFQKEEWKSAVTLNILNTLQNIIICGGLLAGSLLCVHMVVTGQDLTVGDYVLFSSYIVQLYVPLNWFGTYYRMIQKNFIDMENMFDLLKESREVEDVPDAPDLQLKLGHIQFQNVSFGYQPERIVLKNISFEIPPGKTIALVGPSGSGKSTIIRLLFRFYDVSEGVISIDGQDIRLVKQLSVRNAIGIVPQDTVLFNNTVKYNIQYGRLSAGDADIINSAKQADIHNRILTFPNGYDTEVGERGLKLSGGEKQRVTIARTILKSPQIILLDEATSSLDTQTERNIQAAMNQAWKDRTMLIVAHRLSTVVNADEIIVLKDGEIIERGSHDVLLERGSVYSKMWADQLKKDQPETTST</sequence>
<evidence type="ECO:0000313" key="44">
    <source>
        <dbReference type="EMBL" id="KAK6634852.1"/>
    </source>
</evidence>
<comment type="catalytic activity">
    <reaction evidence="37">
        <text>pheophorbide a(in) + ATP + H2O = pheophorbide a(out) + ADP + phosphate + H(+)</text>
        <dbReference type="Rhea" id="RHEA:61360"/>
        <dbReference type="ChEBI" id="CHEBI:15377"/>
        <dbReference type="ChEBI" id="CHEBI:15378"/>
        <dbReference type="ChEBI" id="CHEBI:30616"/>
        <dbReference type="ChEBI" id="CHEBI:43474"/>
        <dbReference type="ChEBI" id="CHEBI:58687"/>
        <dbReference type="ChEBI" id="CHEBI:456216"/>
    </reaction>
    <physiologicalReaction direction="left-to-right" evidence="37">
        <dbReference type="Rhea" id="RHEA:61361"/>
    </physiologicalReaction>
</comment>
<comment type="subunit">
    <text evidence="11">Homodimer.</text>
</comment>
<accession>A0ABR1B4H2</accession>
<evidence type="ECO:0000256" key="33">
    <source>
        <dbReference type="ARBA" id="ARBA00047649"/>
    </source>
</evidence>
<evidence type="ECO:0000256" key="29">
    <source>
        <dbReference type="ARBA" id="ARBA00024363"/>
    </source>
</evidence>
<comment type="catalytic activity">
    <reaction evidence="35">
        <text>uroporphyrin I(in) + ATP + H2O = uroporphyrin I(out) + ADP + phosphate + H(+)</text>
        <dbReference type="Rhea" id="RHEA:66772"/>
        <dbReference type="ChEBI" id="CHEBI:15377"/>
        <dbReference type="ChEBI" id="CHEBI:15378"/>
        <dbReference type="ChEBI" id="CHEBI:30616"/>
        <dbReference type="ChEBI" id="CHEBI:43474"/>
        <dbReference type="ChEBI" id="CHEBI:167480"/>
        <dbReference type="ChEBI" id="CHEBI:456216"/>
    </reaction>
    <physiologicalReaction direction="left-to-right" evidence="35">
        <dbReference type="Rhea" id="RHEA:66773"/>
    </physiologicalReaction>
</comment>
<dbReference type="CDD" id="cd18581">
    <property type="entry name" value="ABC_6TM_ABCB6"/>
    <property type="match status" value="1"/>
</dbReference>
<feature type="transmembrane region" description="Helical" evidence="41">
    <location>
        <begin position="192"/>
        <end position="213"/>
    </location>
</feature>
<dbReference type="InterPro" id="IPR003439">
    <property type="entry name" value="ABC_transporter-like_ATP-bd"/>
</dbReference>
<dbReference type="EC" id="7.6.2.5" evidence="30"/>
<dbReference type="PROSITE" id="PS50929">
    <property type="entry name" value="ABC_TM1F"/>
    <property type="match status" value="1"/>
</dbReference>
<dbReference type="InterPro" id="IPR011527">
    <property type="entry name" value="ABC1_TM_dom"/>
</dbReference>
<dbReference type="Pfam" id="PF16185">
    <property type="entry name" value="MTABC_N"/>
    <property type="match status" value="1"/>
</dbReference>
<comment type="catalytic activity">
    <reaction evidence="33">
        <text>heme b(in) + ATP + H2O = heme b(out) + ADP + phosphate + H(+)</text>
        <dbReference type="Rhea" id="RHEA:19261"/>
        <dbReference type="ChEBI" id="CHEBI:15377"/>
        <dbReference type="ChEBI" id="CHEBI:15378"/>
        <dbReference type="ChEBI" id="CHEBI:30616"/>
        <dbReference type="ChEBI" id="CHEBI:43474"/>
        <dbReference type="ChEBI" id="CHEBI:60344"/>
        <dbReference type="ChEBI" id="CHEBI:456216"/>
        <dbReference type="EC" id="7.6.2.5"/>
    </reaction>
    <physiologicalReaction direction="left-to-right" evidence="33">
        <dbReference type="Rhea" id="RHEA:19262"/>
    </physiologicalReaction>
</comment>
<comment type="subcellular location">
    <subcellularLocation>
        <location evidence="8">Cell membrane</location>
        <topology evidence="8">Multi-pass membrane protein</topology>
    </subcellularLocation>
    <subcellularLocation>
        <location evidence="1">Early endosome membrane</location>
    </subcellularLocation>
    <subcellularLocation>
        <location evidence="6">Endoplasmic reticulum membrane</location>
        <topology evidence="6">Multi-pass membrane protein</topology>
    </subcellularLocation>
    <subcellularLocation>
        <location evidence="3">Endosome membrane</location>
        <topology evidence="3">Multi-pass membrane protein</topology>
    </subcellularLocation>
    <subcellularLocation>
        <location evidence="2">Endosome</location>
        <location evidence="2">Multivesicular body membrane</location>
    </subcellularLocation>
    <subcellularLocation>
        <location evidence="9">Golgi apparatus membrane</location>
        <topology evidence="9">Multi-pass membrane protein</topology>
    </subcellularLocation>
    <subcellularLocation>
        <location evidence="5">Late endosome membrane</location>
    </subcellularLocation>
    <subcellularLocation>
        <location evidence="10">Lysosome membrane</location>
    </subcellularLocation>
    <subcellularLocation>
        <location evidence="28">Melanosome membrane</location>
    </subcellularLocation>
    <subcellularLocation>
        <location evidence="4">Mitochondrion outer membrane</location>
        <topology evidence="4">Multi-pass membrane protein</topology>
    </subcellularLocation>
    <subcellularLocation>
        <location evidence="7">Secreted</location>
        <location evidence="7">Extracellular exosome</location>
    </subcellularLocation>
</comment>